<evidence type="ECO:0000313" key="1">
    <source>
        <dbReference type="EMBL" id="OKL53500.1"/>
    </source>
</evidence>
<dbReference type="RefSeq" id="WP_073717028.1">
    <property type="nucleotide sequence ID" value="NZ_MQVR01000057.1"/>
</dbReference>
<dbReference type="Proteomes" id="UP000185628">
    <property type="component" value="Unassembled WGS sequence"/>
</dbReference>
<gene>
    <name evidence="1" type="ORF">BSZ39_09105</name>
</gene>
<proteinExistence type="predicted"/>
<evidence type="ECO:0000313" key="2">
    <source>
        <dbReference type="Proteomes" id="UP000185628"/>
    </source>
</evidence>
<reference evidence="2" key="1">
    <citation type="submission" date="2016-12" db="EMBL/GenBank/DDBJ databases">
        <authorList>
            <person name="Meng X."/>
        </authorList>
    </citation>
    <scope>NUCLEOTIDE SEQUENCE [LARGE SCALE GENOMIC DNA]</scope>
    <source>
        <strain evidence="2">DSM 19116</strain>
    </source>
</reference>
<keyword evidence="2" id="KW-1185">Reference proteome</keyword>
<name>A0A1Q5Q1M1_9ACTO</name>
<dbReference type="AlphaFoldDB" id="A0A1Q5Q1M1"/>
<accession>A0A1Q5Q1M1</accession>
<dbReference type="EMBL" id="MQVR01000057">
    <property type="protein sequence ID" value="OKL53500.1"/>
    <property type="molecule type" value="Genomic_DNA"/>
</dbReference>
<evidence type="ECO:0008006" key="3">
    <source>
        <dbReference type="Google" id="ProtNLM"/>
    </source>
</evidence>
<sequence>MSFLFDVVVDFVSDMFVSKPTQRERRMRKLTACAEPIPVSQLPALTYDDGSVGALQPGSIAWAKLPGIEPVLVLAHTAEDACVARLVEVATPGAVKLSHAARWELLKNRNAVDLNSLYTLPMSQLYSEGKRIRRSDFGRVVTALGQREDG</sequence>
<comment type="caution">
    <text evidence="1">The sequence shown here is derived from an EMBL/GenBank/DDBJ whole genome shotgun (WGS) entry which is preliminary data.</text>
</comment>
<protein>
    <recommendedName>
        <fullName evidence="3">PemK-like, MazF-like toxin of type II toxin-antitoxin system</fullName>
    </recommendedName>
</protein>
<organism evidence="1 2">
    <name type="scientific">Bowdeniella nasicola</name>
    <dbReference type="NCBI Taxonomy" id="208480"/>
    <lineage>
        <taxon>Bacteria</taxon>
        <taxon>Bacillati</taxon>
        <taxon>Actinomycetota</taxon>
        <taxon>Actinomycetes</taxon>
        <taxon>Actinomycetales</taxon>
        <taxon>Actinomycetaceae</taxon>
        <taxon>Bowdeniella</taxon>
    </lineage>
</organism>
<dbReference type="OrthoDB" id="3263222at2"/>